<keyword evidence="1" id="KW-1133">Transmembrane helix</keyword>
<dbReference type="NCBIfam" id="NF008528">
    <property type="entry name" value="PRK11463.1-2"/>
    <property type="match status" value="1"/>
</dbReference>
<accession>A0A0A3J6T4</accession>
<dbReference type="AlphaFoldDB" id="A0A0A3J6T4"/>
<feature type="transmembrane region" description="Helical" evidence="1">
    <location>
        <begin position="75"/>
        <end position="102"/>
    </location>
</feature>
<dbReference type="InterPro" id="IPR007313">
    <property type="entry name" value="FxsA"/>
</dbReference>
<feature type="transmembrane region" description="Helical" evidence="1">
    <location>
        <begin position="12"/>
        <end position="45"/>
    </location>
</feature>
<name>A0A0A3J6T4_9BACL</name>
<dbReference type="eggNOG" id="COG3030">
    <property type="taxonomic scope" value="Bacteria"/>
</dbReference>
<comment type="caution">
    <text evidence="2">The sequence shown here is derived from an EMBL/GenBank/DDBJ whole genome shotgun (WGS) entry which is preliminary data.</text>
</comment>
<dbReference type="Pfam" id="PF04186">
    <property type="entry name" value="FxsA"/>
    <property type="match status" value="1"/>
</dbReference>
<dbReference type="PANTHER" id="PTHR35335">
    <property type="entry name" value="UPF0716 PROTEIN FXSA"/>
    <property type="match status" value="1"/>
</dbReference>
<evidence type="ECO:0000313" key="2">
    <source>
        <dbReference type="EMBL" id="KGR91440.1"/>
    </source>
</evidence>
<sequence>MKKLMFSFMAMILIEIAIFILVGKLIGVFNTLLLIILTSIIGVVVAKKQGMYSIQNMQTNMKRGEAPGPAMVDTFLIFIGGVLLVLPGFLTDVIGLSMLFGFSRKIYKPFIYKWLRKKMESGNVIIINK</sequence>
<reference evidence="2 3" key="1">
    <citation type="submission" date="2014-02" db="EMBL/GenBank/DDBJ databases">
        <title>Draft genome sequence of Lysinibacillus massiliensis CCUG 49529.</title>
        <authorList>
            <person name="Zhang F."/>
            <person name="Wang G."/>
            <person name="Zhang L."/>
        </authorList>
    </citation>
    <scope>NUCLEOTIDE SEQUENCE [LARGE SCALE GENOMIC DNA]</scope>
    <source>
        <strain evidence="2 3">CCUG 49529</strain>
    </source>
</reference>
<organism evidence="2 3">
    <name type="scientific">Ureibacillus massiliensis 4400831 = CIP 108448 = CCUG 49529</name>
    <dbReference type="NCBI Taxonomy" id="1211035"/>
    <lineage>
        <taxon>Bacteria</taxon>
        <taxon>Bacillati</taxon>
        <taxon>Bacillota</taxon>
        <taxon>Bacilli</taxon>
        <taxon>Bacillales</taxon>
        <taxon>Caryophanaceae</taxon>
        <taxon>Ureibacillus</taxon>
    </lineage>
</organism>
<keyword evidence="1" id="KW-0472">Membrane</keyword>
<keyword evidence="1" id="KW-0812">Transmembrane</keyword>
<dbReference type="GO" id="GO:0016020">
    <property type="term" value="C:membrane"/>
    <property type="evidence" value="ECO:0007669"/>
    <property type="project" value="InterPro"/>
</dbReference>
<evidence type="ECO:0000256" key="1">
    <source>
        <dbReference type="SAM" id="Phobius"/>
    </source>
</evidence>
<dbReference type="EMBL" id="JPVQ01000007">
    <property type="protein sequence ID" value="KGR91440.1"/>
    <property type="molecule type" value="Genomic_DNA"/>
</dbReference>
<proteinExistence type="predicted"/>
<evidence type="ECO:0000313" key="3">
    <source>
        <dbReference type="Proteomes" id="UP000030595"/>
    </source>
</evidence>
<protein>
    <recommendedName>
        <fullName evidence="4">Exlusion protein FxsA</fullName>
    </recommendedName>
</protein>
<dbReference type="Proteomes" id="UP000030595">
    <property type="component" value="Unassembled WGS sequence"/>
</dbReference>
<evidence type="ECO:0008006" key="4">
    <source>
        <dbReference type="Google" id="ProtNLM"/>
    </source>
</evidence>
<keyword evidence="3" id="KW-1185">Reference proteome</keyword>
<dbReference type="RefSeq" id="WP_036173967.1">
    <property type="nucleotide sequence ID" value="NZ_AVCZ01000007.1"/>
</dbReference>
<dbReference type="PANTHER" id="PTHR35335:SF1">
    <property type="entry name" value="UPF0716 PROTEIN FXSA"/>
    <property type="match status" value="1"/>
</dbReference>
<gene>
    <name evidence="2" type="ORF">CD30_06375</name>
</gene>